<comment type="caution">
    <text evidence="12">The sequence shown here is derived from an EMBL/GenBank/DDBJ whole genome shotgun (WGS) entry which is preliminary data.</text>
</comment>
<sequence length="820" mass="88267">MNFKRVFTLVPRMRFLIRPPFTYKLPVGVTTSLRRPLSTSTTRFDYVSPKDNGNNHGHSRATITSRSQISSARRIVVKVGSAVLTREDNCGLALGRVASLVEQVATLQNSGREIIMVSSGAVAFGKQKLVQELVMSMSMRQTLHSKDHQVHGSKVVLEPRAAAAVGQSGLMSLYEAMFAQYGVRIAQVLVTKADFADAYTRKHLFQTMSELLALNIVPIVNTNDAVAALQVYDALEGDITVNDNDSLAALLSAEVQAELMVLMSDVDGVFTGPPGLEGSRLLHTYCPNLMQGGVKFGTKSSVGLGGMQSKFPYLQVSAATWALNNGIAVVICNGSREGALNKIIDGKRLGTLFTTHVHGTRSPENLAELAKEGGRQLANLEGAQRSQMIKSIGELLISRKDDIMIANNRDLENAEKEKLGSAEFDRLKLTDAKITSLAVGLEQMARDSEDILGRTVKRTLLANGLELQQVTVPIGLLMVIFEARPDCLPQIAALSIASGNGLVLKGGSEAINTNNCLMSIVSEALLAHGVQNAIQMVVSREDANEIIGLGMVDLIIPRGSSSLVKSVTAHAQGVPVLGHAEGICHIYVDTDANLDKALHIVKDAKCSYPAACNAVETILIHRQLLTKGNFFGRLCDVLKSNDVEIYSGPNLSKELTFGPPIAKTLRAEYGRLACTVEIVSDVIGAIDHINSFGSSHTEAIITENERVAKEFLKRIDSACVFHNASTRFADGYRFGLGAEVGISTGRIHARGPVGVEGLLTTKWILRGQGDAASDFGPGGKAFEHLSLPLDNKIPAVSYNSQSQADFESFPEEVEQSQQAI</sequence>
<dbReference type="NCBIfam" id="TIGR01092">
    <property type="entry name" value="P5CS"/>
    <property type="match status" value="1"/>
</dbReference>
<dbReference type="FunFam" id="3.40.1160.10:FF:000006">
    <property type="entry name" value="Glutamate 5-kinase"/>
    <property type="match status" value="1"/>
</dbReference>
<evidence type="ECO:0000259" key="10">
    <source>
        <dbReference type="Pfam" id="PF00171"/>
    </source>
</evidence>
<dbReference type="EC" id="1.2.1.41" evidence="9"/>
<gene>
    <name evidence="12" type="ORF">AFUS01_LOCUS44677</name>
</gene>
<keyword evidence="3 9" id="KW-0641">Proline biosynthesis</keyword>
<keyword evidence="7 9" id="KW-0067">ATP-binding</keyword>
<evidence type="ECO:0000256" key="3">
    <source>
        <dbReference type="ARBA" id="ARBA00022650"/>
    </source>
</evidence>
<dbReference type="InterPro" id="IPR000965">
    <property type="entry name" value="GPR_dom"/>
</dbReference>
<reference evidence="12" key="1">
    <citation type="submission" date="2021-06" db="EMBL/GenBank/DDBJ databases">
        <authorList>
            <person name="Hodson N. C."/>
            <person name="Mongue J. A."/>
            <person name="Jaron S. K."/>
        </authorList>
    </citation>
    <scope>NUCLEOTIDE SEQUENCE</scope>
</reference>
<keyword evidence="2 9" id="KW-0028">Amino-acid biosynthesis</keyword>
<dbReference type="InterPro" id="IPR005766">
    <property type="entry name" value="P5_carboxy_syn"/>
</dbReference>
<evidence type="ECO:0000256" key="8">
    <source>
        <dbReference type="ARBA" id="ARBA00023002"/>
    </source>
</evidence>
<comment type="pathway">
    <text evidence="9">Amino-acid biosynthesis; L-proline biosynthesis; L-glutamate 5-semialdehyde from L-glutamate: step 1/2.</text>
</comment>
<dbReference type="CDD" id="cd07079">
    <property type="entry name" value="ALDH_F18-19_ProA-GPR"/>
    <property type="match status" value="1"/>
</dbReference>
<comment type="catalytic activity">
    <reaction evidence="9">
        <text>L-glutamate 5-semialdehyde + phosphate + NADP(+) = L-glutamyl 5-phosphate + NADPH + H(+)</text>
        <dbReference type="Rhea" id="RHEA:19541"/>
        <dbReference type="ChEBI" id="CHEBI:15378"/>
        <dbReference type="ChEBI" id="CHEBI:43474"/>
        <dbReference type="ChEBI" id="CHEBI:57783"/>
        <dbReference type="ChEBI" id="CHEBI:58066"/>
        <dbReference type="ChEBI" id="CHEBI:58274"/>
        <dbReference type="ChEBI" id="CHEBI:58349"/>
        <dbReference type="EC" id="1.2.1.41"/>
    </reaction>
</comment>
<keyword evidence="13" id="KW-1185">Reference proteome</keyword>
<dbReference type="InterPro" id="IPR020593">
    <property type="entry name" value="G-glutamylP_reductase_CS"/>
</dbReference>
<dbReference type="HAMAP" id="MF_00412">
    <property type="entry name" value="ProA"/>
    <property type="match status" value="1"/>
</dbReference>
<dbReference type="HAMAP" id="MF_00456">
    <property type="entry name" value="ProB"/>
    <property type="match status" value="1"/>
</dbReference>
<proteinExistence type="inferred from homology"/>
<dbReference type="InterPro" id="IPR001048">
    <property type="entry name" value="Asp/Glu/Uridylate_kinase"/>
</dbReference>
<evidence type="ECO:0000256" key="9">
    <source>
        <dbReference type="PIRNR" id="PIRNR036429"/>
    </source>
</evidence>
<dbReference type="GO" id="GO:0016301">
    <property type="term" value="F:kinase activity"/>
    <property type="evidence" value="ECO:0007669"/>
    <property type="project" value="UniProtKB-KW"/>
</dbReference>
<dbReference type="PANTHER" id="PTHR11063:SF8">
    <property type="entry name" value="DELTA-1-PYRROLINE-5-CARBOXYLATE SYNTHASE"/>
    <property type="match status" value="1"/>
</dbReference>
<dbReference type="GO" id="GO:0005739">
    <property type="term" value="C:mitochondrion"/>
    <property type="evidence" value="ECO:0007669"/>
    <property type="project" value="TreeGrafter"/>
</dbReference>
<keyword evidence="8 9" id="KW-0560">Oxidoreductase</keyword>
<keyword evidence="9" id="KW-0521">NADP</keyword>
<accession>A0A8J2LLA7</accession>
<dbReference type="PANTHER" id="PTHR11063">
    <property type="entry name" value="GLUTAMATE SEMIALDEHYDE DEHYDROGENASE"/>
    <property type="match status" value="1"/>
</dbReference>
<dbReference type="GO" id="GO:0008652">
    <property type="term" value="P:amino acid biosynthetic process"/>
    <property type="evidence" value="ECO:0007669"/>
    <property type="project" value="UniProtKB-KW"/>
</dbReference>
<dbReference type="NCBIfam" id="TIGR01027">
    <property type="entry name" value="proB"/>
    <property type="match status" value="1"/>
</dbReference>
<keyword evidence="6 9" id="KW-0418">Kinase</keyword>
<dbReference type="NCBIfam" id="TIGR00407">
    <property type="entry name" value="proA"/>
    <property type="match status" value="1"/>
</dbReference>
<dbReference type="Pfam" id="PF00171">
    <property type="entry name" value="Aldedh"/>
    <property type="match status" value="1"/>
</dbReference>
<comment type="catalytic activity">
    <reaction evidence="9">
        <text>L-glutamate + ATP = L-glutamyl 5-phosphate + ADP</text>
        <dbReference type="Rhea" id="RHEA:14877"/>
        <dbReference type="ChEBI" id="CHEBI:29985"/>
        <dbReference type="ChEBI" id="CHEBI:30616"/>
        <dbReference type="ChEBI" id="CHEBI:58274"/>
        <dbReference type="ChEBI" id="CHEBI:456216"/>
        <dbReference type="EC" id="2.7.2.11"/>
    </reaction>
</comment>
<evidence type="ECO:0000313" key="12">
    <source>
        <dbReference type="EMBL" id="CAG7835284.1"/>
    </source>
</evidence>
<evidence type="ECO:0000259" key="11">
    <source>
        <dbReference type="Pfam" id="PF00696"/>
    </source>
</evidence>
<dbReference type="EMBL" id="CAJVCH010570578">
    <property type="protein sequence ID" value="CAG7835284.1"/>
    <property type="molecule type" value="Genomic_DNA"/>
</dbReference>
<dbReference type="AlphaFoldDB" id="A0A8J2LLA7"/>
<evidence type="ECO:0000256" key="6">
    <source>
        <dbReference type="ARBA" id="ARBA00022777"/>
    </source>
</evidence>
<dbReference type="InterPro" id="IPR015590">
    <property type="entry name" value="Aldehyde_DH_dom"/>
</dbReference>
<protein>
    <recommendedName>
        <fullName evidence="9">Delta-1-pyrroline-5-carboxylate synthase</fullName>
    </recommendedName>
    <domain>
        <recommendedName>
            <fullName evidence="9">Glutamate 5-kinase</fullName>
            <shortName evidence="9">GK</shortName>
            <ecNumber evidence="9">2.7.2.11</ecNumber>
        </recommendedName>
        <alternativeName>
            <fullName evidence="9">Gamma-glutamyl kinase</fullName>
        </alternativeName>
    </domain>
    <domain>
        <recommendedName>
            <fullName evidence="9">Gamma-glutamyl phosphate reductase</fullName>
            <shortName evidence="9">GPR</shortName>
            <ecNumber evidence="9">1.2.1.41</ecNumber>
        </recommendedName>
        <alternativeName>
            <fullName evidence="9">Glutamate-5-semialdehyde dehydrogenase</fullName>
        </alternativeName>
        <alternativeName>
            <fullName evidence="9">Glutamyl-gamma-semialdehyde dehydrogenase</fullName>
        </alternativeName>
    </domain>
</protein>
<dbReference type="PROSITE" id="PS01223">
    <property type="entry name" value="PROA"/>
    <property type="match status" value="1"/>
</dbReference>
<evidence type="ECO:0000256" key="7">
    <source>
        <dbReference type="ARBA" id="ARBA00022840"/>
    </source>
</evidence>
<evidence type="ECO:0000313" key="13">
    <source>
        <dbReference type="Proteomes" id="UP000708208"/>
    </source>
</evidence>
<evidence type="ECO:0000256" key="4">
    <source>
        <dbReference type="ARBA" id="ARBA00022679"/>
    </source>
</evidence>
<evidence type="ECO:0000256" key="5">
    <source>
        <dbReference type="ARBA" id="ARBA00022741"/>
    </source>
</evidence>
<dbReference type="PIRSF" id="PIRSF036429">
    <property type="entry name" value="P5C_syn"/>
    <property type="match status" value="1"/>
</dbReference>
<keyword evidence="5 9" id="KW-0547">Nucleotide-binding</keyword>
<comment type="similarity">
    <text evidence="9">In the N-terminal section; belongs to the glutamate 5-kinase family.</text>
</comment>
<keyword evidence="1" id="KW-0963">Cytoplasm</keyword>
<organism evidence="12 13">
    <name type="scientific">Allacma fusca</name>
    <dbReference type="NCBI Taxonomy" id="39272"/>
    <lineage>
        <taxon>Eukaryota</taxon>
        <taxon>Metazoa</taxon>
        <taxon>Ecdysozoa</taxon>
        <taxon>Arthropoda</taxon>
        <taxon>Hexapoda</taxon>
        <taxon>Collembola</taxon>
        <taxon>Symphypleona</taxon>
        <taxon>Sminthuridae</taxon>
        <taxon>Allacma</taxon>
    </lineage>
</organism>
<dbReference type="EC" id="2.7.2.11" evidence="9"/>
<dbReference type="OrthoDB" id="1934954at2759"/>
<keyword evidence="4 9" id="KW-0808">Transferase</keyword>
<comment type="pathway">
    <text evidence="9">Amino-acid biosynthesis; L-proline biosynthesis; L-glutamate 5-semialdehyde from L-glutamate: step 2/2.</text>
</comment>
<comment type="similarity">
    <text evidence="9">In the C-terminal section; belongs to the gamma-glutamyl phosphate reductase family.</text>
</comment>
<name>A0A8J2LLA7_9HEXA</name>
<dbReference type="InterPro" id="IPR005715">
    <property type="entry name" value="Glu_5kinase/COase_Synthase"/>
</dbReference>
<dbReference type="Pfam" id="PF00696">
    <property type="entry name" value="AA_kinase"/>
    <property type="match status" value="1"/>
</dbReference>
<dbReference type="GO" id="GO:0004350">
    <property type="term" value="F:glutamate-5-semialdehyde dehydrogenase activity"/>
    <property type="evidence" value="ECO:0007669"/>
    <property type="project" value="InterPro"/>
</dbReference>
<dbReference type="NCBIfam" id="NF001221">
    <property type="entry name" value="PRK00197.1"/>
    <property type="match status" value="1"/>
</dbReference>
<feature type="domain" description="Aspartate/glutamate/uridylate kinase" evidence="11">
    <location>
        <begin position="74"/>
        <end position="333"/>
    </location>
</feature>
<evidence type="ECO:0000256" key="1">
    <source>
        <dbReference type="ARBA" id="ARBA00022490"/>
    </source>
</evidence>
<feature type="domain" description="Aldehyde dehydrogenase" evidence="10">
    <location>
        <begin position="365"/>
        <end position="664"/>
    </location>
</feature>
<dbReference type="GO" id="GO:0005524">
    <property type="term" value="F:ATP binding"/>
    <property type="evidence" value="ECO:0007669"/>
    <property type="project" value="UniProtKB-KW"/>
</dbReference>
<dbReference type="Proteomes" id="UP000708208">
    <property type="component" value="Unassembled WGS sequence"/>
</dbReference>
<evidence type="ECO:0000256" key="2">
    <source>
        <dbReference type="ARBA" id="ARBA00022605"/>
    </source>
</evidence>